<dbReference type="EMBL" id="JAAFYZ010000165">
    <property type="protein sequence ID" value="MBS2551980.1"/>
    <property type="molecule type" value="Genomic_DNA"/>
</dbReference>
<evidence type="ECO:0000259" key="1">
    <source>
        <dbReference type="Pfam" id="PF07179"/>
    </source>
</evidence>
<dbReference type="InterPro" id="IPR009839">
    <property type="entry name" value="SseB_N"/>
</dbReference>
<sequence>MTDFAGRTLAPSAFPNDDGAADPALLSVLESHGRGEATVEHAYGYLLNARVLAPIVAVLGEAEEVPDEQGRNLRRDKNSDMALVTLVAPDGTRALPLFTSVEALTTWNPEARPMPVPFPRACAAAKAEGAEIVLVDLGRPSFLEVEPAAVRAFAAVLEKSEGAEGTADGNPA</sequence>
<keyword evidence="3" id="KW-1185">Reference proteome</keyword>
<feature type="domain" description="SseB protein N-terminal" evidence="1">
    <location>
        <begin position="28"/>
        <end position="152"/>
    </location>
</feature>
<dbReference type="Proteomes" id="UP000730482">
    <property type="component" value="Unassembled WGS sequence"/>
</dbReference>
<dbReference type="Pfam" id="PF07179">
    <property type="entry name" value="SseB"/>
    <property type="match status" value="1"/>
</dbReference>
<reference evidence="2 3" key="1">
    <citation type="submission" date="2020-02" db="EMBL/GenBank/DDBJ databases">
        <title>Acidophilic actinobacteria isolated from forest soil.</title>
        <authorList>
            <person name="Golinska P."/>
        </authorList>
    </citation>
    <scope>NUCLEOTIDE SEQUENCE [LARGE SCALE GENOMIC DNA]</scope>
    <source>
        <strain evidence="2 3">NL8</strain>
    </source>
</reference>
<accession>A0ABS5L156</accession>
<dbReference type="RefSeq" id="WP_212017135.1">
    <property type="nucleotide sequence ID" value="NZ_JAAFYZ010000165.1"/>
</dbReference>
<evidence type="ECO:0000313" key="3">
    <source>
        <dbReference type="Proteomes" id="UP000730482"/>
    </source>
</evidence>
<gene>
    <name evidence="2" type="ORF">KGQ19_34460</name>
</gene>
<evidence type="ECO:0000313" key="2">
    <source>
        <dbReference type="EMBL" id="MBS2551980.1"/>
    </source>
</evidence>
<protein>
    <submittedName>
        <fullName evidence="2">SseB family protein</fullName>
    </submittedName>
</protein>
<comment type="caution">
    <text evidence="2">The sequence shown here is derived from an EMBL/GenBank/DDBJ whole genome shotgun (WGS) entry which is preliminary data.</text>
</comment>
<name>A0ABS5L156_9ACTN</name>
<organism evidence="2 3">
    <name type="scientific">Catenulispora pinistramenti</name>
    <dbReference type="NCBI Taxonomy" id="2705254"/>
    <lineage>
        <taxon>Bacteria</taxon>
        <taxon>Bacillati</taxon>
        <taxon>Actinomycetota</taxon>
        <taxon>Actinomycetes</taxon>
        <taxon>Catenulisporales</taxon>
        <taxon>Catenulisporaceae</taxon>
        <taxon>Catenulispora</taxon>
    </lineage>
</organism>
<proteinExistence type="predicted"/>